<gene>
    <name evidence="3" type="ORF">DRJ00_08785</name>
</gene>
<feature type="transmembrane region" description="Helical" evidence="1">
    <location>
        <begin position="7"/>
        <end position="26"/>
    </location>
</feature>
<evidence type="ECO:0000259" key="2">
    <source>
        <dbReference type="Pfam" id="PF07853"/>
    </source>
</evidence>
<organism evidence="3 4">
    <name type="scientific">Aerophobetes bacterium</name>
    <dbReference type="NCBI Taxonomy" id="2030807"/>
    <lineage>
        <taxon>Bacteria</taxon>
        <taxon>Candidatus Aerophobota</taxon>
    </lineage>
</organism>
<dbReference type="Pfam" id="PF07853">
    <property type="entry name" value="DUF1648"/>
    <property type="match status" value="1"/>
</dbReference>
<keyword evidence="1" id="KW-1133">Transmembrane helix</keyword>
<accession>A0A497E496</accession>
<evidence type="ECO:0000313" key="3">
    <source>
        <dbReference type="EMBL" id="RLE07040.1"/>
    </source>
</evidence>
<sequence length="40" mass="4667">MSTRKSEIAVVGISLLSFLINIYFYLRLPEKIASHWNIQD</sequence>
<comment type="caution">
    <text evidence="3">The sequence shown here is derived from an EMBL/GenBank/DDBJ whole genome shotgun (WGS) entry which is preliminary data.</text>
</comment>
<keyword evidence="1" id="KW-0812">Transmembrane</keyword>
<feature type="domain" description="DUF1648" evidence="2">
    <location>
        <begin position="13"/>
        <end position="39"/>
    </location>
</feature>
<dbReference type="EMBL" id="QMPZ01000202">
    <property type="protein sequence ID" value="RLE07040.1"/>
    <property type="molecule type" value="Genomic_DNA"/>
</dbReference>
<dbReference type="AlphaFoldDB" id="A0A497E496"/>
<name>A0A497E496_UNCAE</name>
<dbReference type="InterPro" id="IPR012867">
    <property type="entry name" value="DUF1648"/>
</dbReference>
<dbReference type="Proteomes" id="UP000279422">
    <property type="component" value="Unassembled WGS sequence"/>
</dbReference>
<evidence type="ECO:0000313" key="4">
    <source>
        <dbReference type="Proteomes" id="UP000279422"/>
    </source>
</evidence>
<keyword evidence="1" id="KW-0472">Membrane</keyword>
<protein>
    <recommendedName>
        <fullName evidence="2">DUF1648 domain-containing protein</fullName>
    </recommendedName>
</protein>
<reference evidence="3 4" key="1">
    <citation type="submission" date="2018-06" db="EMBL/GenBank/DDBJ databases">
        <title>Extensive metabolic versatility and redundancy in microbially diverse, dynamic hydrothermal sediments.</title>
        <authorList>
            <person name="Dombrowski N."/>
            <person name="Teske A."/>
            <person name="Baker B.J."/>
        </authorList>
    </citation>
    <scope>NUCLEOTIDE SEQUENCE [LARGE SCALE GENOMIC DNA]</scope>
    <source>
        <strain evidence="3">B47_G16</strain>
    </source>
</reference>
<evidence type="ECO:0000256" key="1">
    <source>
        <dbReference type="SAM" id="Phobius"/>
    </source>
</evidence>
<proteinExistence type="predicted"/>